<dbReference type="GO" id="GO:0051539">
    <property type="term" value="F:4 iron, 4 sulfur cluster binding"/>
    <property type="evidence" value="ECO:0007669"/>
    <property type="project" value="TreeGrafter"/>
</dbReference>
<reference evidence="4 5" key="1">
    <citation type="submission" date="2017-10" db="EMBL/GenBank/DDBJ databases">
        <title>Bacillus sp. nov., a halophilic bacterium isolated from a Keqin Lake.</title>
        <authorList>
            <person name="Wang H."/>
        </authorList>
    </citation>
    <scope>NUCLEOTIDE SEQUENCE [LARGE SCALE GENOMIC DNA]</scope>
    <source>
        <strain evidence="4 5">KQ-12</strain>
    </source>
</reference>
<evidence type="ECO:0000256" key="3">
    <source>
        <dbReference type="ARBA" id="ARBA00023004"/>
    </source>
</evidence>
<accession>A0A323TJB4</accession>
<keyword evidence="5" id="KW-1185">Reference proteome</keyword>
<evidence type="ECO:0000313" key="5">
    <source>
        <dbReference type="Proteomes" id="UP000248214"/>
    </source>
</evidence>
<keyword evidence="3" id="KW-0408">Iron</keyword>
<gene>
    <name evidence="4" type="ORF">CR194_04580</name>
</gene>
<dbReference type="PANTHER" id="PTHR30149:SF0">
    <property type="entry name" value="HYDROGENASE MATURATION FACTOR HYPD"/>
    <property type="match status" value="1"/>
</dbReference>
<dbReference type="GO" id="GO:0070025">
    <property type="term" value="F:carbon monoxide binding"/>
    <property type="evidence" value="ECO:0007669"/>
    <property type="project" value="TreeGrafter"/>
</dbReference>
<comment type="caution">
    <text evidence="4">The sequence shown here is derived from an EMBL/GenBank/DDBJ whole genome shotgun (WGS) entry which is preliminary data.</text>
</comment>
<dbReference type="OrthoDB" id="9770424at2"/>
<dbReference type="Gene3D" id="3.40.50.11740">
    <property type="entry name" value="HypD, alpha/beta domain 2"/>
    <property type="match status" value="2"/>
</dbReference>
<organism evidence="4 5">
    <name type="scientific">Salipaludibacillus keqinensis</name>
    <dbReference type="NCBI Taxonomy" id="2045207"/>
    <lineage>
        <taxon>Bacteria</taxon>
        <taxon>Bacillati</taxon>
        <taxon>Bacillota</taxon>
        <taxon>Bacilli</taxon>
        <taxon>Bacillales</taxon>
        <taxon>Bacillaceae</taxon>
    </lineage>
</organism>
<protein>
    <submittedName>
        <fullName evidence="4">Hydrogenase formation protein HypD</fullName>
    </submittedName>
</protein>
<name>A0A323TJB4_9BACI</name>
<dbReference type="GO" id="GO:0005506">
    <property type="term" value="F:iron ion binding"/>
    <property type="evidence" value="ECO:0007669"/>
    <property type="project" value="TreeGrafter"/>
</dbReference>
<comment type="similarity">
    <text evidence="1">Belongs to the HypD family.</text>
</comment>
<dbReference type="RefSeq" id="WP_110608443.1">
    <property type="nucleotide sequence ID" value="NZ_PDOD01000001.1"/>
</dbReference>
<dbReference type="InterPro" id="IPR042243">
    <property type="entry name" value="HypD_1"/>
</dbReference>
<dbReference type="PIRSF" id="PIRSF005622">
    <property type="entry name" value="Hydrgn_mat_hypD"/>
    <property type="match status" value="1"/>
</dbReference>
<dbReference type="AlphaFoldDB" id="A0A323TJB4"/>
<dbReference type="GO" id="GO:0051604">
    <property type="term" value="P:protein maturation"/>
    <property type="evidence" value="ECO:0007669"/>
    <property type="project" value="TreeGrafter"/>
</dbReference>
<dbReference type="PANTHER" id="PTHR30149">
    <property type="entry name" value="HYDROGENASE PROTEIN ASSEMBLY PROTEIN HYPD"/>
    <property type="match status" value="1"/>
</dbReference>
<evidence type="ECO:0000256" key="2">
    <source>
        <dbReference type="ARBA" id="ARBA00022723"/>
    </source>
</evidence>
<dbReference type="InterPro" id="IPR042244">
    <property type="entry name" value="HypD_2_sf"/>
</dbReference>
<dbReference type="InterPro" id="IPR002780">
    <property type="entry name" value="Hyd_form_HypD"/>
</dbReference>
<evidence type="ECO:0000256" key="1">
    <source>
        <dbReference type="ARBA" id="ARBA00007888"/>
    </source>
</evidence>
<dbReference type="EMBL" id="PDOD01000001">
    <property type="protein sequence ID" value="PYZ94809.1"/>
    <property type="molecule type" value="Genomic_DNA"/>
</dbReference>
<proteinExistence type="inferred from homology"/>
<dbReference type="Proteomes" id="UP000248214">
    <property type="component" value="Unassembled WGS sequence"/>
</dbReference>
<keyword evidence="2" id="KW-0479">Metal-binding</keyword>
<dbReference type="Gene3D" id="6.10.20.100">
    <property type="match status" value="1"/>
</dbReference>
<sequence>MSLIEIYSNPKITHHLAEEVIESAKLFREKKGRLPILMEVCGSHTMALAKSGIKGKLKEHVRLIAGPGCPVCVTDQKAIDAMIQLSEKSNVILCTFGDMVRVPGSHSSLLKAKTNGSDIKVVYSPFDSIKMAEDHPDKEIIFLGIGFETTIPALVIAVREAETRGLTNFSIWMSTKLVAPVLRALLLSGEVQLDGFLLPGQVSIVTGKQSYRFLSEEFQMPGVITGFEPVQLLSSIRKLLIQLHEGRSEILNDYTYVVKEEGNPVAQHFMEKYLTCHDEEWRGMGMIPESGLILKEKYARFDAKKKFNVSQTPPKKTKCRCGEMIRGVLTPEECVLFNKGCTPTHPIGPCMVSSEGTCAAHFHFMREDK</sequence>
<evidence type="ECO:0000313" key="4">
    <source>
        <dbReference type="EMBL" id="PYZ94809.1"/>
    </source>
</evidence>
<dbReference type="NCBIfam" id="TIGR00075">
    <property type="entry name" value="hypD"/>
    <property type="match status" value="1"/>
</dbReference>
<dbReference type="Pfam" id="PF01924">
    <property type="entry name" value="HypD"/>
    <property type="match status" value="1"/>
</dbReference>